<dbReference type="GO" id="GO:0019905">
    <property type="term" value="F:syntaxin binding"/>
    <property type="evidence" value="ECO:0007669"/>
    <property type="project" value="TreeGrafter"/>
</dbReference>
<dbReference type="Gene3D" id="2.30.29.30">
    <property type="entry name" value="Pleckstrin-homology domain (PH domain)/Phosphotyrosine-binding domain (PTB)"/>
    <property type="match status" value="1"/>
</dbReference>
<gene>
    <name evidence="8" type="primary">LOC106157400</name>
</gene>
<dbReference type="PROSITE" id="PS50192">
    <property type="entry name" value="T_SNARE"/>
    <property type="match status" value="1"/>
</dbReference>
<reference evidence="8" key="1">
    <citation type="submission" date="2025-08" db="UniProtKB">
        <authorList>
            <consortium name="RefSeq"/>
        </authorList>
    </citation>
    <scope>IDENTIFICATION</scope>
    <source>
        <tissue evidence="8">Gonads</tissue>
    </source>
</reference>
<evidence type="ECO:0000313" key="8">
    <source>
        <dbReference type="RefSeq" id="XP_013388492.1"/>
    </source>
</evidence>
<evidence type="ECO:0000256" key="4">
    <source>
        <dbReference type="ARBA" id="ARBA00032027"/>
    </source>
</evidence>
<dbReference type="PANTHER" id="PTHR19305">
    <property type="entry name" value="SYNAPTOSOMAL ASSOCIATED PROTEIN"/>
    <property type="match status" value="1"/>
</dbReference>
<dbReference type="SMART" id="SM00397">
    <property type="entry name" value="t_SNARE"/>
    <property type="match status" value="1"/>
</dbReference>
<evidence type="ECO:0000256" key="2">
    <source>
        <dbReference type="ARBA" id="ARBA00024354"/>
    </source>
</evidence>
<comment type="similarity">
    <text evidence="2">Belongs to the SVAP1 family.</text>
</comment>
<dbReference type="Gene3D" id="1.20.5.110">
    <property type="match status" value="2"/>
</dbReference>
<dbReference type="PANTHER" id="PTHR19305:SF1">
    <property type="entry name" value="SYNAPTOSOMAL-ASSOCIATED PROTEIN 47"/>
    <property type="match status" value="1"/>
</dbReference>
<dbReference type="AlphaFoldDB" id="A0A1S3HR22"/>
<keyword evidence="7" id="KW-1185">Reference proteome</keyword>
<dbReference type="KEGG" id="lak:106157400"/>
<protein>
    <recommendedName>
        <fullName evidence="3">Synaptosomal-associated protein 47</fullName>
    </recommendedName>
    <alternativeName>
        <fullName evidence="4">Synaptosomal-associated 47 kDa protein</fullName>
    </alternativeName>
</protein>
<evidence type="ECO:0000256" key="3">
    <source>
        <dbReference type="ARBA" id="ARBA00024443"/>
    </source>
</evidence>
<organism evidence="7 8">
    <name type="scientific">Lingula anatina</name>
    <name type="common">Brachiopod</name>
    <name type="synonym">Lingula unguis</name>
    <dbReference type="NCBI Taxonomy" id="7574"/>
    <lineage>
        <taxon>Eukaryota</taxon>
        <taxon>Metazoa</taxon>
        <taxon>Spiralia</taxon>
        <taxon>Lophotrochozoa</taxon>
        <taxon>Brachiopoda</taxon>
        <taxon>Linguliformea</taxon>
        <taxon>Lingulata</taxon>
        <taxon>Lingulida</taxon>
        <taxon>Linguloidea</taxon>
        <taxon>Lingulidae</taxon>
        <taxon>Lingula</taxon>
    </lineage>
</organism>
<evidence type="ECO:0000259" key="6">
    <source>
        <dbReference type="PROSITE" id="PS50192"/>
    </source>
</evidence>
<dbReference type="GO" id="GO:0016082">
    <property type="term" value="P:synaptic vesicle priming"/>
    <property type="evidence" value="ECO:0007669"/>
    <property type="project" value="TreeGrafter"/>
</dbReference>
<sequence length="438" mass="50138">MAKVTTAEPLGPPPGEVPQSNPDVFSIVKWPAAYWYKKKRRWIYGNFYMFHDCIIFHHEKQNKRLIQVQIPFDSIFQICKGSSMFVYAALIIAVKNDQHWFSALPNRDGAYVMLEHFWKERLASKKHDRKKGSKGKTQKGQELLKITADSEKTLQKAATQLHHQGEQLDATMATTFDIHADLDVTENIISGLESWLGKWSASVNVPAEAHVVLSPGDIPKIQEYPVLFQKFSRKHENTWQQGVFEISPEGLIIKDQLNAIVQFYGVKDVSKVKVTTPWEIVISKFMTGQPDVKYRIMSTKMVQILKVLEAKYRSKMEYEGPPTLEKWQRKSCGEDQHIKLEDRIDEDVFTTPPSSPYPSMSEKMQSQSQPQAQLTQSDLITDEELDELSSAVSTMKTMAADIGYEADRQNENIEEMSHMVEGATHRIKSSDKRVKKLT</sequence>
<dbReference type="GO" id="GO:0005484">
    <property type="term" value="F:SNAP receptor activity"/>
    <property type="evidence" value="ECO:0007669"/>
    <property type="project" value="TreeGrafter"/>
</dbReference>
<dbReference type="GeneID" id="106157400"/>
<keyword evidence="1" id="KW-0677">Repeat</keyword>
<feature type="region of interest" description="Disordered" evidence="5">
    <location>
        <begin position="345"/>
        <end position="378"/>
    </location>
</feature>
<dbReference type="STRING" id="7574.A0A1S3HR22"/>
<dbReference type="GO" id="GO:0098793">
    <property type="term" value="C:presynapse"/>
    <property type="evidence" value="ECO:0007669"/>
    <property type="project" value="GOC"/>
</dbReference>
<proteinExistence type="inferred from homology"/>
<dbReference type="GO" id="GO:0031629">
    <property type="term" value="P:synaptic vesicle fusion to presynaptic active zone membrane"/>
    <property type="evidence" value="ECO:0007669"/>
    <property type="project" value="TreeGrafter"/>
</dbReference>
<dbReference type="CDD" id="cd15841">
    <property type="entry name" value="SNARE_Qc"/>
    <property type="match status" value="1"/>
</dbReference>
<dbReference type="InParanoid" id="A0A1S3HR22"/>
<evidence type="ECO:0000256" key="1">
    <source>
        <dbReference type="ARBA" id="ARBA00022737"/>
    </source>
</evidence>
<feature type="compositionally biased region" description="Low complexity" evidence="5">
    <location>
        <begin position="357"/>
        <end position="377"/>
    </location>
</feature>
<dbReference type="GO" id="GO:0005886">
    <property type="term" value="C:plasma membrane"/>
    <property type="evidence" value="ECO:0007669"/>
    <property type="project" value="TreeGrafter"/>
</dbReference>
<name>A0A1S3HR22_LINAN</name>
<feature type="domain" description="T-SNARE coiled-coil homology" evidence="6">
    <location>
        <begin position="382"/>
        <end position="437"/>
    </location>
</feature>
<dbReference type="RefSeq" id="XP_013388492.1">
    <property type="nucleotide sequence ID" value="XM_013533038.1"/>
</dbReference>
<accession>A0A1S3HR22</accession>
<evidence type="ECO:0000313" key="7">
    <source>
        <dbReference type="Proteomes" id="UP000085678"/>
    </source>
</evidence>
<dbReference type="GO" id="GO:0031201">
    <property type="term" value="C:SNARE complex"/>
    <property type="evidence" value="ECO:0007669"/>
    <property type="project" value="TreeGrafter"/>
</dbReference>
<dbReference type="SUPFAM" id="SSF58038">
    <property type="entry name" value="SNARE fusion complex"/>
    <property type="match status" value="2"/>
</dbReference>
<dbReference type="InterPro" id="IPR011993">
    <property type="entry name" value="PH-like_dom_sf"/>
</dbReference>
<dbReference type="OrthoDB" id="10009801at2759"/>
<dbReference type="Proteomes" id="UP000085678">
    <property type="component" value="Unplaced"/>
</dbReference>
<evidence type="ECO:0000256" key="5">
    <source>
        <dbReference type="SAM" id="MobiDB-lite"/>
    </source>
</evidence>
<dbReference type="InterPro" id="IPR000727">
    <property type="entry name" value="T_SNARE_dom"/>
</dbReference>